<keyword evidence="6 10" id="KW-0238">DNA-binding</keyword>
<dbReference type="Gene3D" id="3.30.160.60">
    <property type="entry name" value="Classic Zinc Finger"/>
    <property type="match status" value="6"/>
</dbReference>
<comment type="subcellular location">
    <subcellularLocation>
        <location evidence="1 10 11">Nucleus</location>
    </subcellularLocation>
</comment>
<dbReference type="Pfam" id="PF13894">
    <property type="entry name" value="zf-C2H2_4"/>
    <property type="match status" value="1"/>
</dbReference>
<dbReference type="FunFam" id="3.30.160.60:FF:000145">
    <property type="entry name" value="Zinc finger protein 574"/>
    <property type="match status" value="1"/>
</dbReference>
<evidence type="ECO:0000256" key="8">
    <source>
        <dbReference type="ARBA" id="ARBA00023242"/>
    </source>
</evidence>
<evidence type="ECO:0000256" key="4">
    <source>
        <dbReference type="ARBA" id="ARBA00022771"/>
    </source>
</evidence>
<dbReference type="InterPro" id="IPR051574">
    <property type="entry name" value="ZnF_E-box_Homeobox"/>
</dbReference>
<dbReference type="FunFam" id="3.30.160.60:FF:000744">
    <property type="entry name" value="zinc finger E-box-binding homeobox 1"/>
    <property type="match status" value="1"/>
</dbReference>
<sequence>MLSCLVPRFQTEDISLPTSSKFDLQFAPMATGMLSNRNEDESSQQTNSNSSEFMNCPQCQLEFNSPQAFKEHIMQVHHLSPSMTQQHFSSPPPSMISPANLYTGDEGGRLSHSPNQLNAHACSHNHCSASFPTIDLLEKHEIINHSSGASSVCCRLCQKTFANVYRLQRHMISHDESALLRKFKCSECDKAFKFKHHLKEHLRIHSGEKPFQCTNCGKRFSHSGSYSSHMTSKKCISMGLKMNGMSGANPLMNGNMSNVNQMNGHKMKSEKKQQGASAMGQNFMNQSMAAVENFMKNNGVLSNPNLFLPMIPNLHDIRKYENYGVMNAALFASLSNPLYQMNLNPYHIQNLLKLSGVPNLNLPMDDESQKALDDEQKSPNDHHSNPEDLIEEVNENEESKLVMDIDYDEKPLKNREDNNNDDRNDSDDDELMSNIEHHDLSPQHDSHEKSPSPLSSSIKQEHNEDESQNDSLRCQHCDKVFNHPAEHLQHETVLCSSLMMKKHEGLMMHMVDAMNNSNSNMNMNEDDTDDRESKISTESERKVRVRTAISEDQQTILKEFYAINPRPNREDFRNIAQRLMLDARVVQVWFQNNRSRERKQNGNGQNFKQENNVSSIMSGNSSSNEEQPLDLSIKREMMTDTPTTSPRYGVVPMQQSNDTGAINLSRKMTPFSPIFQPNFNTDFLTRQIPSPNEAVSHLPTAAARNGMAYNLPLGLPLERLLHFTPEMARNPLLMMKSDPRSPANSLSPGSSEKRSWKDDESRSFDELTSLQQAQPYHPQRRMPKMKSEIPPDSSEFQFVCDLCDKAFRKQSSLARHKYEHSGQRPFKCVECPKAFKHRHHLTEHKRLHSGEKPFQCSKCLKRFSHSGSYSQHMNHRYSYCKPYRD</sequence>
<dbReference type="InterPro" id="IPR036236">
    <property type="entry name" value="Znf_C2H2_sf"/>
</dbReference>
<evidence type="ECO:0000313" key="16">
    <source>
        <dbReference type="Proteomes" id="UP001153620"/>
    </source>
</evidence>
<dbReference type="GO" id="GO:0005634">
    <property type="term" value="C:nucleus"/>
    <property type="evidence" value="ECO:0007669"/>
    <property type="project" value="UniProtKB-SubCell"/>
</dbReference>
<feature type="compositionally biased region" description="Basic and acidic residues" evidence="12">
    <location>
        <begin position="435"/>
        <end position="450"/>
    </location>
</feature>
<dbReference type="SUPFAM" id="SSF46689">
    <property type="entry name" value="Homeodomain-like"/>
    <property type="match status" value="1"/>
</dbReference>
<dbReference type="GO" id="GO:0032502">
    <property type="term" value="P:developmental process"/>
    <property type="evidence" value="ECO:0007669"/>
    <property type="project" value="UniProtKB-ARBA"/>
</dbReference>
<feature type="compositionally biased region" description="Basic and acidic residues" evidence="12">
    <location>
        <begin position="397"/>
        <end position="423"/>
    </location>
</feature>
<evidence type="ECO:0008006" key="17">
    <source>
        <dbReference type="Google" id="ProtNLM"/>
    </source>
</evidence>
<dbReference type="SUPFAM" id="SSF57667">
    <property type="entry name" value="beta-beta-alpha zinc fingers"/>
    <property type="match status" value="3"/>
</dbReference>
<dbReference type="CDD" id="cd00086">
    <property type="entry name" value="homeodomain"/>
    <property type="match status" value="1"/>
</dbReference>
<feature type="compositionally biased region" description="Basic and acidic residues" evidence="12">
    <location>
        <begin position="751"/>
        <end position="765"/>
    </location>
</feature>
<keyword evidence="16" id="KW-1185">Reference proteome</keyword>
<dbReference type="InterPro" id="IPR017970">
    <property type="entry name" value="Homeobox_CS"/>
</dbReference>
<feature type="region of interest" description="Disordered" evidence="12">
    <location>
        <begin position="734"/>
        <end position="788"/>
    </location>
</feature>
<proteinExistence type="predicted"/>
<dbReference type="GO" id="GO:0000122">
    <property type="term" value="P:negative regulation of transcription by RNA polymerase II"/>
    <property type="evidence" value="ECO:0007669"/>
    <property type="project" value="UniProtKB-ARBA"/>
</dbReference>
<dbReference type="OrthoDB" id="7491548at2759"/>
<dbReference type="InterPro" id="IPR013087">
    <property type="entry name" value="Znf_C2H2_type"/>
</dbReference>
<feature type="domain" description="C2H2-type" evidence="14">
    <location>
        <begin position="826"/>
        <end position="853"/>
    </location>
</feature>
<dbReference type="AlphaFoldDB" id="A0A9N9S1H0"/>
<evidence type="ECO:0000256" key="5">
    <source>
        <dbReference type="ARBA" id="ARBA00022833"/>
    </source>
</evidence>
<feature type="region of interest" description="Disordered" evidence="12">
    <location>
        <begin position="362"/>
        <end position="471"/>
    </location>
</feature>
<feature type="region of interest" description="Disordered" evidence="12">
    <location>
        <begin position="595"/>
        <end position="628"/>
    </location>
</feature>
<dbReference type="PROSITE" id="PS50157">
    <property type="entry name" value="ZINC_FINGER_C2H2_2"/>
    <property type="match status" value="6"/>
</dbReference>
<feature type="compositionally biased region" description="Basic and acidic residues" evidence="12">
    <location>
        <begin position="367"/>
        <end position="386"/>
    </location>
</feature>
<dbReference type="GO" id="GO:0000981">
    <property type="term" value="F:DNA-binding transcription factor activity, RNA polymerase II-specific"/>
    <property type="evidence" value="ECO:0007669"/>
    <property type="project" value="InterPro"/>
</dbReference>
<keyword evidence="7 10" id="KW-0371">Homeobox</keyword>
<evidence type="ECO:0000256" key="1">
    <source>
        <dbReference type="ARBA" id="ARBA00004123"/>
    </source>
</evidence>
<dbReference type="PROSITE" id="PS00028">
    <property type="entry name" value="ZINC_FINGER_C2H2_1"/>
    <property type="match status" value="4"/>
</dbReference>
<evidence type="ECO:0000256" key="2">
    <source>
        <dbReference type="ARBA" id="ARBA00022723"/>
    </source>
</evidence>
<dbReference type="Pfam" id="PF00046">
    <property type="entry name" value="Homeodomain"/>
    <property type="match status" value="1"/>
</dbReference>
<gene>
    <name evidence="15" type="ORF">CHIRRI_LOCUS11078</name>
</gene>
<evidence type="ECO:0000256" key="3">
    <source>
        <dbReference type="ARBA" id="ARBA00022737"/>
    </source>
</evidence>
<feature type="domain" description="C2H2-type" evidence="14">
    <location>
        <begin position="854"/>
        <end position="882"/>
    </location>
</feature>
<evidence type="ECO:0000256" key="11">
    <source>
        <dbReference type="RuleBase" id="RU000682"/>
    </source>
</evidence>
<feature type="domain" description="C2H2-type" evidence="14">
    <location>
        <begin position="152"/>
        <end position="174"/>
    </location>
</feature>
<evidence type="ECO:0000256" key="10">
    <source>
        <dbReference type="PROSITE-ProRule" id="PRU00108"/>
    </source>
</evidence>
<dbReference type="GO" id="GO:0000978">
    <property type="term" value="F:RNA polymerase II cis-regulatory region sequence-specific DNA binding"/>
    <property type="evidence" value="ECO:0007669"/>
    <property type="project" value="TreeGrafter"/>
</dbReference>
<evidence type="ECO:0000256" key="9">
    <source>
        <dbReference type="PROSITE-ProRule" id="PRU00042"/>
    </source>
</evidence>
<feature type="compositionally biased region" description="Polar residues" evidence="12">
    <location>
        <begin position="601"/>
        <end position="610"/>
    </location>
</feature>
<keyword evidence="5" id="KW-0862">Zinc</keyword>
<dbReference type="InterPro" id="IPR001356">
    <property type="entry name" value="HD"/>
</dbReference>
<keyword evidence="4 9" id="KW-0863">Zinc-finger</keyword>
<dbReference type="FunFam" id="3.30.160.60:FF:000202">
    <property type="entry name" value="Zinc finger protein 574"/>
    <property type="match status" value="1"/>
</dbReference>
<keyword evidence="3" id="KW-0677">Repeat</keyword>
<reference evidence="15" key="1">
    <citation type="submission" date="2022-01" db="EMBL/GenBank/DDBJ databases">
        <authorList>
            <person name="King R."/>
        </authorList>
    </citation>
    <scope>NUCLEOTIDE SEQUENCE</scope>
</reference>
<dbReference type="PROSITE" id="PS50071">
    <property type="entry name" value="HOMEOBOX_2"/>
    <property type="match status" value="1"/>
</dbReference>
<keyword evidence="8 10" id="KW-0539">Nucleus</keyword>
<dbReference type="EMBL" id="OU895879">
    <property type="protein sequence ID" value="CAG9808236.1"/>
    <property type="molecule type" value="Genomic_DNA"/>
</dbReference>
<feature type="compositionally biased region" description="Low complexity" evidence="12">
    <location>
        <begin position="611"/>
        <end position="624"/>
    </location>
</feature>
<feature type="domain" description="C2H2-type" evidence="14">
    <location>
        <begin position="183"/>
        <end position="210"/>
    </location>
</feature>
<evidence type="ECO:0000259" key="13">
    <source>
        <dbReference type="PROSITE" id="PS50071"/>
    </source>
</evidence>
<evidence type="ECO:0000256" key="7">
    <source>
        <dbReference type="ARBA" id="ARBA00023155"/>
    </source>
</evidence>
<feature type="domain" description="Homeobox" evidence="13">
    <location>
        <begin position="540"/>
        <end position="600"/>
    </location>
</feature>
<dbReference type="PANTHER" id="PTHR24391:SF27">
    <property type="entry name" value="ZINC FINGER PROTEIN 1"/>
    <property type="match status" value="1"/>
</dbReference>
<reference evidence="15" key="2">
    <citation type="submission" date="2022-10" db="EMBL/GenBank/DDBJ databases">
        <authorList>
            <consortium name="ENA_rothamsted_submissions"/>
            <consortium name="culmorum"/>
            <person name="King R."/>
        </authorList>
    </citation>
    <scope>NUCLEOTIDE SEQUENCE</scope>
</reference>
<protein>
    <recommendedName>
        <fullName evidence="17">Zinc finger protein 1</fullName>
    </recommendedName>
</protein>
<dbReference type="FunFam" id="3.30.160.60:FF:000013">
    <property type="entry name" value="Putative zinc finger E-box-binding homeobox 2"/>
    <property type="match status" value="2"/>
</dbReference>
<dbReference type="SMART" id="SM00355">
    <property type="entry name" value="ZnF_C2H2"/>
    <property type="match status" value="9"/>
</dbReference>
<feature type="domain" description="C2H2-type" evidence="14">
    <location>
        <begin position="798"/>
        <end position="825"/>
    </location>
</feature>
<evidence type="ECO:0000259" key="14">
    <source>
        <dbReference type="PROSITE" id="PS50157"/>
    </source>
</evidence>
<keyword evidence="2" id="KW-0479">Metal-binding</keyword>
<evidence type="ECO:0000256" key="6">
    <source>
        <dbReference type="ARBA" id="ARBA00023125"/>
    </source>
</evidence>
<dbReference type="Proteomes" id="UP001153620">
    <property type="component" value="Chromosome 3"/>
</dbReference>
<dbReference type="Pfam" id="PF00096">
    <property type="entry name" value="zf-C2H2"/>
    <property type="match status" value="4"/>
</dbReference>
<dbReference type="SMART" id="SM00389">
    <property type="entry name" value="HOX"/>
    <property type="match status" value="1"/>
</dbReference>
<dbReference type="GO" id="GO:0008270">
    <property type="term" value="F:zinc ion binding"/>
    <property type="evidence" value="ECO:0007669"/>
    <property type="project" value="UniProtKB-KW"/>
</dbReference>
<name>A0A9N9S1H0_9DIPT</name>
<dbReference type="InterPro" id="IPR009057">
    <property type="entry name" value="Homeodomain-like_sf"/>
</dbReference>
<feature type="domain" description="C2H2-type" evidence="14">
    <location>
        <begin position="211"/>
        <end position="242"/>
    </location>
</feature>
<evidence type="ECO:0000313" key="15">
    <source>
        <dbReference type="EMBL" id="CAG9808236.1"/>
    </source>
</evidence>
<dbReference type="PROSITE" id="PS00027">
    <property type="entry name" value="HOMEOBOX_1"/>
    <property type="match status" value="1"/>
</dbReference>
<dbReference type="PANTHER" id="PTHR24391">
    <property type="entry name" value="HISTONE H4 TRANSCRIPTION FACTOR-RELATED"/>
    <property type="match status" value="1"/>
</dbReference>
<accession>A0A9N9S1H0</accession>
<organism evidence="15 16">
    <name type="scientific">Chironomus riparius</name>
    <dbReference type="NCBI Taxonomy" id="315576"/>
    <lineage>
        <taxon>Eukaryota</taxon>
        <taxon>Metazoa</taxon>
        <taxon>Ecdysozoa</taxon>
        <taxon>Arthropoda</taxon>
        <taxon>Hexapoda</taxon>
        <taxon>Insecta</taxon>
        <taxon>Pterygota</taxon>
        <taxon>Neoptera</taxon>
        <taxon>Endopterygota</taxon>
        <taxon>Diptera</taxon>
        <taxon>Nematocera</taxon>
        <taxon>Chironomoidea</taxon>
        <taxon>Chironomidae</taxon>
        <taxon>Chironominae</taxon>
        <taxon>Chironomus</taxon>
    </lineage>
</organism>
<dbReference type="Gene3D" id="1.10.10.60">
    <property type="entry name" value="Homeodomain-like"/>
    <property type="match status" value="1"/>
</dbReference>
<feature type="DNA-binding region" description="Homeobox" evidence="10">
    <location>
        <begin position="542"/>
        <end position="601"/>
    </location>
</feature>
<evidence type="ECO:0000256" key="12">
    <source>
        <dbReference type="SAM" id="MobiDB-lite"/>
    </source>
</evidence>